<comment type="caution">
    <text evidence="1">The sequence shown here is derived from an EMBL/GenBank/DDBJ whole genome shotgun (WGS) entry which is preliminary data.</text>
</comment>
<reference evidence="1 2" key="1">
    <citation type="journal article" date="2015" name="Int. J. Syst. Evol. Microbiol.">
        <title>Hyunsoonleella pacifica sp. nov., isolated from seawater of South Pacific Gyre.</title>
        <authorList>
            <person name="Gao X."/>
            <person name="Zhang Z."/>
            <person name="Dai X."/>
            <person name="Zhang X.H."/>
        </authorList>
    </citation>
    <scope>NUCLEOTIDE SEQUENCE [LARGE SCALE GENOMIC DNA]</scope>
    <source>
        <strain evidence="1 2">SW033</strain>
    </source>
</reference>
<dbReference type="EMBL" id="SIRS01000003">
    <property type="protein sequence ID" value="TBN16783.1"/>
    <property type="molecule type" value="Genomic_DNA"/>
</dbReference>
<organism evidence="1 2">
    <name type="scientific">Hyunsoonleella pacifica</name>
    <dbReference type="NCBI Taxonomy" id="1080224"/>
    <lineage>
        <taxon>Bacteria</taxon>
        <taxon>Pseudomonadati</taxon>
        <taxon>Bacteroidota</taxon>
        <taxon>Flavobacteriia</taxon>
        <taxon>Flavobacteriales</taxon>
        <taxon>Flavobacteriaceae</taxon>
    </lineage>
</organism>
<dbReference type="RefSeq" id="WP_130936763.1">
    <property type="nucleotide sequence ID" value="NZ_BMEE01000002.1"/>
</dbReference>
<sequence>MKKFFVLLYVFGLLFSCSEKDDFIPEMENSLSEKNILTFTSIEDLKNTISEIDILKREQEHRIYDVSYSSIPNSSVTSNIKEIDYSKILPALEGYHKKSLKNVYELREKLGFTSLQSIVEEINSLKLLNPQKADELFNNFSKFLVQSKFEVSSVFGDKLSNILNEEARVMVNDELLDLNSNSTNESQELMQGLIIEGNVQLEDNNGGQTSNKLIQNDSGILFLNDFMAVIWEVGKKRNTSNIFSRYDYFSRISGFIRIPGGGKYVSYPISWELEPGSYCEYNGITNPFRFGFPEKWTNVNSITNRGYKSSRNFYLNKVYITRGIFSIEIDNEKFTILSDPFLRNYDNYDPDNPIYD</sequence>
<gene>
    <name evidence="1" type="ORF">EYD46_09145</name>
</gene>
<keyword evidence="2" id="KW-1185">Reference proteome</keyword>
<dbReference type="OrthoDB" id="1355943at2"/>
<evidence type="ECO:0000313" key="1">
    <source>
        <dbReference type="EMBL" id="TBN16783.1"/>
    </source>
</evidence>
<proteinExistence type="predicted"/>
<accession>A0A4V2JB46</accession>
<evidence type="ECO:0000313" key="2">
    <source>
        <dbReference type="Proteomes" id="UP000292372"/>
    </source>
</evidence>
<protein>
    <submittedName>
        <fullName evidence="1">Uncharacterized protein</fullName>
    </submittedName>
</protein>
<name>A0A4V2JB46_9FLAO</name>
<dbReference type="Proteomes" id="UP000292372">
    <property type="component" value="Unassembled WGS sequence"/>
</dbReference>
<dbReference type="AlphaFoldDB" id="A0A4V2JB46"/>
<dbReference type="PROSITE" id="PS51257">
    <property type="entry name" value="PROKAR_LIPOPROTEIN"/>
    <property type="match status" value="1"/>
</dbReference>